<protein>
    <submittedName>
        <fullName evidence="2">Uncharacterized protein</fullName>
    </submittedName>
</protein>
<proteinExistence type="predicted"/>
<evidence type="ECO:0000313" key="2">
    <source>
        <dbReference type="WBParaSite" id="ALUE_0000269201-mRNA-1"/>
    </source>
</evidence>
<dbReference type="AlphaFoldDB" id="A0A0M3HME7"/>
<name>A0A0M3HME7_ASCLU</name>
<organism evidence="1 2">
    <name type="scientific">Ascaris lumbricoides</name>
    <name type="common">Giant roundworm</name>
    <dbReference type="NCBI Taxonomy" id="6252"/>
    <lineage>
        <taxon>Eukaryota</taxon>
        <taxon>Metazoa</taxon>
        <taxon>Ecdysozoa</taxon>
        <taxon>Nematoda</taxon>
        <taxon>Chromadorea</taxon>
        <taxon>Rhabditida</taxon>
        <taxon>Spirurina</taxon>
        <taxon>Ascaridomorpha</taxon>
        <taxon>Ascaridoidea</taxon>
        <taxon>Ascarididae</taxon>
        <taxon>Ascaris</taxon>
    </lineage>
</organism>
<keyword evidence="1" id="KW-1185">Reference proteome</keyword>
<reference evidence="2" key="1">
    <citation type="submission" date="2017-02" db="UniProtKB">
        <authorList>
            <consortium name="WormBaseParasite"/>
        </authorList>
    </citation>
    <scope>IDENTIFICATION</scope>
</reference>
<accession>A0A0M3HME7</accession>
<sequence length="31" mass="3721">MRAFAWHKNVLLQVYSLQKRCQSQSPIFVQN</sequence>
<evidence type="ECO:0000313" key="1">
    <source>
        <dbReference type="Proteomes" id="UP000036681"/>
    </source>
</evidence>
<dbReference type="Proteomes" id="UP000036681">
    <property type="component" value="Unplaced"/>
</dbReference>
<dbReference type="WBParaSite" id="ALUE_0000269201-mRNA-1">
    <property type="protein sequence ID" value="ALUE_0000269201-mRNA-1"/>
    <property type="gene ID" value="ALUE_0000269201"/>
</dbReference>